<reference evidence="2 3" key="1">
    <citation type="submission" date="2023-04" db="EMBL/GenBank/DDBJ databases">
        <title>Genome of Basidiobolus ranarum AG-B5.</title>
        <authorList>
            <person name="Stajich J.E."/>
            <person name="Carter-House D."/>
            <person name="Gryganskyi A."/>
        </authorList>
    </citation>
    <scope>NUCLEOTIDE SEQUENCE [LARGE SCALE GENOMIC DNA]</scope>
    <source>
        <strain evidence="2 3">AG-B5</strain>
    </source>
</reference>
<dbReference type="Proteomes" id="UP001479436">
    <property type="component" value="Unassembled WGS sequence"/>
</dbReference>
<evidence type="ECO:0000256" key="1">
    <source>
        <dbReference type="SAM" id="Phobius"/>
    </source>
</evidence>
<protein>
    <submittedName>
        <fullName evidence="2">Uncharacterized protein</fullName>
    </submittedName>
</protein>
<accession>A0ABR2WU54</accession>
<comment type="caution">
    <text evidence="2">The sequence shown here is derived from an EMBL/GenBank/DDBJ whole genome shotgun (WGS) entry which is preliminary data.</text>
</comment>
<gene>
    <name evidence="2" type="ORF">K7432_007034</name>
</gene>
<sequence>MGFNSKKSIDITTTKRISISVLSIELITLLLLIYFDIYHAGSQSLYVSITANILLISMCVANIYGSLRYVKRILLLYSLWSILHILWIIFCILISVRVIKITSYAQDASETQLVSQDSYESWFRSTPIPYGYSFAWHLQHWLNISVLASLMIIYVWEIMLSIATAILSMFVRRAYLIEQRHWDDLDNQVLTRASTRSSSS</sequence>
<evidence type="ECO:0000313" key="3">
    <source>
        <dbReference type="Proteomes" id="UP001479436"/>
    </source>
</evidence>
<feature type="transmembrane region" description="Helical" evidence="1">
    <location>
        <begin position="74"/>
        <end position="99"/>
    </location>
</feature>
<evidence type="ECO:0000313" key="2">
    <source>
        <dbReference type="EMBL" id="KAK9764987.1"/>
    </source>
</evidence>
<keyword evidence="1" id="KW-0472">Membrane</keyword>
<feature type="transmembrane region" description="Helical" evidence="1">
    <location>
        <begin position="146"/>
        <end position="171"/>
    </location>
</feature>
<feature type="transmembrane region" description="Helical" evidence="1">
    <location>
        <begin position="45"/>
        <end position="67"/>
    </location>
</feature>
<name>A0ABR2WU54_9FUNG</name>
<dbReference type="EMBL" id="JASJQH010000332">
    <property type="protein sequence ID" value="KAK9764987.1"/>
    <property type="molecule type" value="Genomic_DNA"/>
</dbReference>
<keyword evidence="3" id="KW-1185">Reference proteome</keyword>
<feature type="transmembrane region" description="Helical" evidence="1">
    <location>
        <begin position="21"/>
        <end position="39"/>
    </location>
</feature>
<organism evidence="2 3">
    <name type="scientific">Basidiobolus ranarum</name>
    <dbReference type="NCBI Taxonomy" id="34480"/>
    <lineage>
        <taxon>Eukaryota</taxon>
        <taxon>Fungi</taxon>
        <taxon>Fungi incertae sedis</taxon>
        <taxon>Zoopagomycota</taxon>
        <taxon>Entomophthoromycotina</taxon>
        <taxon>Basidiobolomycetes</taxon>
        <taxon>Basidiobolales</taxon>
        <taxon>Basidiobolaceae</taxon>
        <taxon>Basidiobolus</taxon>
    </lineage>
</organism>
<proteinExistence type="predicted"/>
<keyword evidence="1" id="KW-1133">Transmembrane helix</keyword>
<keyword evidence="1" id="KW-0812">Transmembrane</keyword>